<dbReference type="EMBL" id="AWOR01000089">
    <property type="protein sequence ID" value="KGH25234.1"/>
    <property type="molecule type" value="Genomic_DNA"/>
</dbReference>
<dbReference type="SUPFAM" id="SSF54534">
    <property type="entry name" value="FKBP-like"/>
    <property type="match status" value="1"/>
</dbReference>
<evidence type="ECO:0000313" key="2">
    <source>
        <dbReference type="EMBL" id="KGH25234.1"/>
    </source>
</evidence>
<comment type="caution">
    <text evidence="2">The sequence shown here is derived from an EMBL/GenBank/DDBJ whole genome shotgun (WGS) entry which is preliminary data.</text>
</comment>
<dbReference type="InterPro" id="IPR016181">
    <property type="entry name" value="Acyl_CoA_acyltransferase"/>
</dbReference>
<feature type="domain" description="N-acetyltransferase" evidence="1">
    <location>
        <begin position="28"/>
        <end position="169"/>
    </location>
</feature>
<organism evidence="2 3">
    <name type="scientific">Comamonas testosteroni</name>
    <name type="common">Pseudomonas testosteroni</name>
    <dbReference type="NCBI Taxonomy" id="285"/>
    <lineage>
        <taxon>Bacteria</taxon>
        <taxon>Pseudomonadati</taxon>
        <taxon>Pseudomonadota</taxon>
        <taxon>Betaproteobacteria</taxon>
        <taxon>Burkholderiales</taxon>
        <taxon>Comamonadaceae</taxon>
        <taxon>Comamonas</taxon>
    </lineage>
</organism>
<accession>A0A096F5E6</accession>
<dbReference type="InterPro" id="IPR000182">
    <property type="entry name" value="GNAT_dom"/>
</dbReference>
<dbReference type="SUPFAM" id="SSF55729">
    <property type="entry name" value="Acyl-CoA N-acyltransferases (Nat)"/>
    <property type="match status" value="1"/>
</dbReference>
<dbReference type="Pfam" id="PF01272">
    <property type="entry name" value="GreA_GreB"/>
    <property type="match status" value="1"/>
</dbReference>
<proteinExistence type="predicted"/>
<dbReference type="PROSITE" id="PS51186">
    <property type="entry name" value="GNAT"/>
    <property type="match status" value="1"/>
</dbReference>
<dbReference type="GO" id="GO:0032784">
    <property type="term" value="P:regulation of DNA-templated transcription elongation"/>
    <property type="evidence" value="ECO:0007669"/>
    <property type="project" value="InterPro"/>
</dbReference>
<dbReference type="GO" id="GO:0003677">
    <property type="term" value="F:DNA binding"/>
    <property type="evidence" value="ECO:0007669"/>
    <property type="project" value="InterPro"/>
</dbReference>
<name>A0A096F5E6_COMTE</name>
<dbReference type="GO" id="GO:0070063">
    <property type="term" value="F:RNA polymerase binding"/>
    <property type="evidence" value="ECO:0007669"/>
    <property type="project" value="InterPro"/>
</dbReference>
<dbReference type="InterPro" id="IPR036953">
    <property type="entry name" value="GreA/GreB_C_sf"/>
</dbReference>
<dbReference type="Pfam" id="PF13302">
    <property type="entry name" value="Acetyltransf_3"/>
    <property type="match status" value="1"/>
</dbReference>
<dbReference type="RefSeq" id="WP_034375647.1">
    <property type="nucleotide sequence ID" value="NZ_AWOR01000089.1"/>
</dbReference>
<dbReference type="GO" id="GO:0006354">
    <property type="term" value="P:DNA-templated transcription elongation"/>
    <property type="evidence" value="ECO:0007669"/>
    <property type="project" value="TreeGrafter"/>
</dbReference>
<sequence>MSKPFISLCPEITRANALNLVDWLSDEDVVRHLSDSRHVSRHIEQLIDRVQLPILTHLFNQGGRFFMAYDRDDVPVGFVRLLRNGPDCEIVLVIGKRDNWGRKLGASALHEGMKLAFFDMRAERLLARIHADNTRSLKAFAHNGFVLENETPALKSYAMTAQRYLQRLRAGLPGAADGICITAVDQARLRDRLALEWELQAADLEHEIERATVVHARQVQRNVVTMNSRALLRLDEVAVEVALVYPEDADDSAGRFSVFSGVGTAILGCREGDHIDWRILDRTCHIRIEKLLYQPEAAGHFHL</sequence>
<gene>
    <name evidence="2" type="ORF">P353_25890</name>
</gene>
<dbReference type="InterPro" id="IPR001437">
    <property type="entry name" value="Tscrpt_elong_fac_GreA/B_C"/>
</dbReference>
<reference evidence="2 3" key="1">
    <citation type="submission" date="2013-09" db="EMBL/GenBank/DDBJ databases">
        <title>High correlation between genotypes and phenotypes of environmental bacteria Comamonas testosteroni strains.</title>
        <authorList>
            <person name="Liu L."/>
            <person name="Zhu W."/>
            <person name="Xia X."/>
            <person name="Xu B."/>
            <person name="Luo M."/>
            <person name="Wang G."/>
        </authorList>
    </citation>
    <scope>NUCLEOTIDE SEQUENCE [LARGE SCALE GENOMIC DNA]</scope>
    <source>
        <strain evidence="2 3">JL40</strain>
    </source>
</reference>
<evidence type="ECO:0000259" key="1">
    <source>
        <dbReference type="PROSITE" id="PS51186"/>
    </source>
</evidence>
<dbReference type="Proteomes" id="UP000029553">
    <property type="component" value="Unassembled WGS sequence"/>
</dbReference>
<dbReference type="AlphaFoldDB" id="A0A096F5E6"/>
<dbReference type="Gene3D" id="3.10.50.30">
    <property type="entry name" value="Transcription elongation factor, GreA/GreB, C-terminal domain"/>
    <property type="match status" value="1"/>
</dbReference>
<dbReference type="PANTHER" id="PTHR30437">
    <property type="entry name" value="TRANSCRIPTION ELONGATION FACTOR GREA"/>
    <property type="match status" value="1"/>
</dbReference>
<dbReference type="Gene3D" id="3.40.630.30">
    <property type="match status" value="1"/>
</dbReference>
<evidence type="ECO:0000313" key="3">
    <source>
        <dbReference type="Proteomes" id="UP000029553"/>
    </source>
</evidence>
<dbReference type="InterPro" id="IPR023459">
    <property type="entry name" value="Tscrpt_elong_fac_GreA/B_fam"/>
</dbReference>
<keyword evidence="2" id="KW-0808">Transferase</keyword>
<protein>
    <submittedName>
        <fullName evidence="2">GNAT family acetyltransferase</fullName>
    </submittedName>
</protein>
<dbReference type="GO" id="GO:0016747">
    <property type="term" value="F:acyltransferase activity, transferring groups other than amino-acyl groups"/>
    <property type="evidence" value="ECO:0007669"/>
    <property type="project" value="InterPro"/>
</dbReference>
<dbReference type="PANTHER" id="PTHR30437:SF5">
    <property type="entry name" value="REGULATOR OF NUCLEOSIDE DIPHOSPHATE KINASE"/>
    <property type="match status" value="1"/>
</dbReference>